<sequence>MFFAQMSGFPGSGKSTLAKEIAKRTGAIIVDHDISKSALLHSVGDGNIDPKLAGKISYNIDWSFIDFQLSLGNSVIFDSPCLYEEMVHKGTAFSNKYNAKYKYIECYVNDFHTINRRLRNRKRLISQIEEVKSEIIFKNTIENCAKPSGYDCLKVNTSKPIEDYIFEVIKYINT</sequence>
<comment type="caution">
    <text evidence="1">The sequence shown here is derived from an EMBL/GenBank/DDBJ whole genome shotgun (WGS) entry which is preliminary data.</text>
</comment>
<dbReference type="SUPFAM" id="SSF52540">
    <property type="entry name" value="P-loop containing nucleoside triphosphate hydrolases"/>
    <property type="match status" value="1"/>
</dbReference>
<organism evidence="1 2">
    <name type="scientific">Sporosarcina contaminans</name>
    <dbReference type="NCBI Taxonomy" id="633403"/>
    <lineage>
        <taxon>Bacteria</taxon>
        <taxon>Bacillati</taxon>
        <taxon>Bacillota</taxon>
        <taxon>Bacilli</taxon>
        <taxon>Bacillales</taxon>
        <taxon>Caryophanaceae</taxon>
        <taxon>Sporosarcina</taxon>
    </lineage>
</organism>
<dbReference type="PANTHER" id="PTHR37807">
    <property type="entry name" value="OS07G0160300 PROTEIN"/>
    <property type="match status" value="1"/>
</dbReference>
<dbReference type="Proteomes" id="UP001597231">
    <property type="component" value="Unassembled WGS sequence"/>
</dbReference>
<proteinExistence type="predicted"/>
<dbReference type="EMBL" id="JBHTLT010000123">
    <property type="protein sequence ID" value="MFD1206420.1"/>
    <property type="molecule type" value="Genomic_DNA"/>
</dbReference>
<evidence type="ECO:0000313" key="1">
    <source>
        <dbReference type="EMBL" id="MFD1206420.1"/>
    </source>
</evidence>
<keyword evidence="2" id="KW-1185">Reference proteome</keyword>
<reference evidence="2" key="1">
    <citation type="journal article" date="2019" name="Int. J. Syst. Evol. Microbiol.">
        <title>The Global Catalogue of Microorganisms (GCM) 10K type strain sequencing project: providing services to taxonomists for standard genome sequencing and annotation.</title>
        <authorList>
            <consortium name="The Broad Institute Genomics Platform"/>
            <consortium name="The Broad Institute Genome Sequencing Center for Infectious Disease"/>
            <person name="Wu L."/>
            <person name="Ma J."/>
        </authorList>
    </citation>
    <scope>NUCLEOTIDE SEQUENCE [LARGE SCALE GENOMIC DNA]</scope>
    <source>
        <strain evidence="2">CCUG 53915</strain>
    </source>
</reference>
<gene>
    <name evidence="1" type="ORF">ACFQ38_15090</name>
</gene>
<protein>
    <submittedName>
        <fullName evidence="1">AAA family ATPase</fullName>
    </submittedName>
</protein>
<dbReference type="Pfam" id="PF13671">
    <property type="entry name" value="AAA_33"/>
    <property type="match status" value="1"/>
</dbReference>
<dbReference type="RefSeq" id="WP_336822568.1">
    <property type="nucleotide sequence ID" value="NZ_JBHTLT010000123.1"/>
</dbReference>
<name>A0ABW3U080_9BACL</name>
<accession>A0ABW3U080</accession>
<dbReference type="PANTHER" id="PTHR37807:SF3">
    <property type="entry name" value="OS07G0160300 PROTEIN"/>
    <property type="match status" value="1"/>
</dbReference>
<dbReference type="Gene3D" id="3.40.50.300">
    <property type="entry name" value="P-loop containing nucleotide triphosphate hydrolases"/>
    <property type="match status" value="1"/>
</dbReference>
<dbReference type="InterPro" id="IPR027417">
    <property type="entry name" value="P-loop_NTPase"/>
</dbReference>
<evidence type="ECO:0000313" key="2">
    <source>
        <dbReference type="Proteomes" id="UP001597231"/>
    </source>
</evidence>